<organism evidence="3 4">
    <name type="scientific">Oikopleura dioica</name>
    <name type="common">Tunicate</name>
    <dbReference type="NCBI Taxonomy" id="34765"/>
    <lineage>
        <taxon>Eukaryota</taxon>
        <taxon>Metazoa</taxon>
        <taxon>Chordata</taxon>
        <taxon>Tunicata</taxon>
        <taxon>Appendicularia</taxon>
        <taxon>Copelata</taxon>
        <taxon>Oikopleuridae</taxon>
        <taxon>Oikopleura</taxon>
    </lineage>
</organism>
<feature type="region of interest" description="Disordered" evidence="2">
    <location>
        <begin position="161"/>
        <end position="215"/>
    </location>
</feature>
<keyword evidence="4" id="KW-1185">Reference proteome</keyword>
<sequence length="215" mass="24305">MPRSFCASSVSGYESESYLSEETENTVTVNIETLGRIAELEDENQKLSKKVCFLMAKTNEGEFERKENAEMIEEHRRKIAALEKKLEALDNSIDSQELNMKAQDDARELREEEYEQLREEVTKNSRRIKELERETRTFVVKGPRKICIPLERSKKIAENKLERINELPSPAATPPETPTVSPAATPPESPTVSPCATPPDSPLPSSSSLPYFGLY</sequence>
<dbReference type="Proteomes" id="UP001158576">
    <property type="component" value="Chromosome 2"/>
</dbReference>
<evidence type="ECO:0000256" key="2">
    <source>
        <dbReference type="SAM" id="MobiDB-lite"/>
    </source>
</evidence>
<evidence type="ECO:0000256" key="1">
    <source>
        <dbReference type="SAM" id="Coils"/>
    </source>
</evidence>
<feature type="compositionally biased region" description="Low complexity" evidence="2">
    <location>
        <begin position="203"/>
        <end position="215"/>
    </location>
</feature>
<protein>
    <submittedName>
        <fullName evidence="3">Oidioi.mRNA.OKI2018_I69.chr2.g5322.t1.cds</fullName>
    </submittedName>
</protein>
<keyword evidence="1" id="KW-0175">Coiled coil</keyword>
<dbReference type="EMBL" id="OU015567">
    <property type="protein sequence ID" value="CAG5110977.1"/>
    <property type="molecule type" value="Genomic_DNA"/>
</dbReference>
<name>A0ABN7SZY5_OIKDI</name>
<proteinExistence type="predicted"/>
<feature type="coiled-coil region" evidence="1">
    <location>
        <begin position="30"/>
        <end position="134"/>
    </location>
</feature>
<gene>
    <name evidence="3" type="ORF">OKIOD_LOCUS14087</name>
</gene>
<reference evidence="3 4" key="1">
    <citation type="submission" date="2021-04" db="EMBL/GenBank/DDBJ databases">
        <authorList>
            <person name="Bliznina A."/>
        </authorList>
    </citation>
    <scope>NUCLEOTIDE SEQUENCE [LARGE SCALE GENOMIC DNA]</scope>
</reference>
<evidence type="ECO:0000313" key="4">
    <source>
        <dbReference type="Proteomes" id="UP001158576"/>
    </source>
</evidence>
<evidence type="ECO:0000313" key="3">
    <source>
        <dbReference type="EMBL" id="CAG5110977.1"/>
    </source>
</evidence>
<accession>A0ABN7SZY5</accession>